<dbReference type="InterPro" id="IPR023346">
    <property type="entry name" value="Lysozyme-like_dom_sf"/>
</dbReference>
<name>A0A1B7HGE5_9ENTR</name>
<reference evidence="3 4" key="1">
    <citation type="submission" date="2016-04" db="EMBL/GenBank/DDBJ databases">
        <title>ATOL: Assembling a taxonomically balanced genome-scale reconstruction of the evolutionary history of the Enterobacteriaceae.</title>
        <authorList>
            <person name="Plunkett G.III."/>
            <person name="Neeno-Eckwall E.C."/>
            <person name="Glasner J.D."/>
            <person name="Perna N.T."/>
        </authorList>
    </citation>
    <scope>NUCLEOTIDE SEQUENCE [LARGE SCALE GENOMIC DNA]</scope>
    <source>
        <strain evidence="3 4">ATCC 51607</strain>
    </source>
</reference>
<feature type="signal peptide" evidence="1">
    <location>
        <begin position="1"/>
        <end position="23"/>
    </location>
</feature>
<comment type="caution">
    <text evidence="3">The sequence shown here is derived from an EMBL/GenBank/DDBJ whole genome shotgun (WGS) entry which is preliminary data.</text>
</comment>
<accession>A0A1B7HGE5</accession>
<keyword evidence="1" id="KW-0732">Signal</keyword>
<gene>
    <name evidence="3" type="ORF">M979_4371</name>
</gene>
<proteinExistence type="predicted"/>
<sequence>MNIIFGALTTLLLTAVMSLPAQAFCFNEAGARYQIDPRLLQAIARQESSLNPKAVNINRNKAGKVVSRDYGIMQVNDTHVPRLIRMGVLKSKEELLTNPCLNVQIGAWVLANHLQVCGISWSCLGSYNAGFATTQTQETRRMNYARKIYDRYRRELGQG</sequence>
<dbReference type="Gene3D" id="1.10.530.10">
    <property type="match status" value="1"/>
</dbReference>
<evidence type="ECO:0000259" key="2">
    <source>
        <dbReference type="Pfam" id="PF01464"/>
    </source>
</evidence>
<feature type="domain" description="Transglycosylase SLT" evidence="2">
    <location>
        <begin position="25"/>
        <end position="147"/>
    </location>
</feature>
<keyword evidence="4" id="KW-1185">Reference proteome</keyword>
<dbReference type="Proteomes" id="UP000078286">
    <property type="component" value="Unassembled WGS sequence"/>
</dbReference>
<dbReference type="PATRIC" id="fig|1354255.3.peg.4501"/>
<dbReference type="InterPro" id="IPR008258">
    <property type="entry name" value="Transglycosylase_SLT_dom_1"/>
</dbReference>
<organism evidence="3 4">
    <name type="scientific">Buttiauxella noackiae ATCC 51607</name>
    <dbReference type="NCBI Taxonomy" id="1354255"/>
    <lineage>
        <taxon>Bacteria</taxon>
        <taxon>Pseudomonadati</taxon>
        <taxon>Pseudomonadota</taxon>
        <taxon>Gammaproteobacteria</taxon>
        <taxon>Enterobacterales</taxon>
        <taxon>Enterobacteriaceae</taxon>
        <taxon>Buttiauxella</taxon>
    </lineage>
</organism>
<evidence type="ECO:0000313" key="3">
    <source>
        <dbReference type="EMBL" id="OAT14685.1"/>
    </source>
</evidence>
<feature type="chain" id="PRO_5008592910" evidence="1">
    <location>
        <begin position="24"/>
        <end position="159"/>
    </location>
</feature>
<dbReference type="Pfam" id="PF01464">
    <property type="entry name" value="SLT"/>
    <property type="match status" value="1"/>
</dbReference>
<dbReference type="RefSeq" id="WP_064556386.1">
    <property type="nucleotide sequence ID" value="NZ_LXEO01000070.1"/>
</dbReference>
<evidence type="ECO:0000313" key="4">
    <source>
        <dbReference type="Proteomes" id="UP000078286"/>
    </source>
</evidence>
<dbReference type="EMBL" id="LXEO01000070">
    <property type="protein sequence ID" value="OAT14685.1"/>
    <property type="molecule type" value="Genomic_DNA"/>
</dbReference>
<dbReference type="CDD" id="cd13400">
    <property type="entry name" value="LT_IagB-like"/>
    <property type="match status" value="1"/>
</dbReference>
<evidence type="ECO:0000256" key="1">
    <source>
        <dbReference type="SAM" id="SignalP"/>
    </source>
</evidence>
<dbReference type="SUPFAM" id="SSF53955">
    <property type="entry name" value="Lysozyme-like"/>
    <property type="match status" value="1"/>
</dbReference>
<dbReference type="AlphaFoldDB" id="A0A1B7HGE5"/>
<protein>
    <submittedName>
        <fullName evidence="3">PilT family plasmid conjugative transfer putative membrane protein</fullName>
    </submittedName>
</protein>